<dbReference type="SUPFAM" id="SSF51556">
    <property type="entry name" value="Metallo-dependent hydrolases"/>
    <property type="match status" value="1"/>
</dbReference>
<dbReference type="EMBL" id="CAVNYO010000130">
    <property type="protein sequence ID" value="CAK5267669.1"/>
    <property type="molecule type" value="Genomic_DNA"/>
</dbReference>
<evidence type="ECO:0000313" key="3">
    <source>
        <dbReference type="EMBL" id="CAK5267669.1"/>
    </source>
</evidence>
<dbReference type="InterPro" id="IPR011059">
    <property type="entry name" value="Metal-dep_hydrolase_composite"/>
</dbReference>
<keyword evidence="1" id="KW-0472">Membrane</keyword>
<dbReference type="Proteomes" id="UP001295794">
    <property type="component" value="Unassembled WGS sequence"/>
</dbReference>
<keyword evidence="1" id="KW-0812">Transmembrane</keyword>
<dbReference type="Gene3D" id="3.20.20.140">
    <property type="entry name" value="Metal-dependent hydrolases"/>
    <property type="match status" value="2"/>
</dbReference>
<dbReference type="GO" id="GO:0004038">
    <property type="term" value="F:allantoinase activity"/>
    <property type="evidence" value="ECO:0007669"/>
    <property type="project" value="TreeGrafter"/>
</dbReference>
<dbReference type="InterPro" id="IPR032466">
    <property type="entry name" value="Metal_Hydrolase"/>
</dbReference>
<protein>
    <recommendedName>
        <fullName evidence="2">Amidohydrolase-related domain-containing protein</fullName>
    </recommendedName>
</protein>
<accession>A0AAD2JXQ0</accession>
<reference evidence="3" key="1">
    <citation type="submission" date="2023-11" db="EMBL/GenBank/DDBJ databases">
        <authorList>
            <person name="De Vega J J."/>
            <person name="De Vega J J."/>
        </authorList>
    </citation>
    <scope>NUCLEOTIDE SEQUENCE</scope>
</reference>
<dbReference type="InterPro" id="IPR050138">
    <property type="entry name" value="DHOase/Allantoinase_Hydrolase"/>
</dbReference>
<keyword evidence="4" id="KW-1185">Reference proteome</keyword>
<proteinExistence type="predicted"/>
<dbReference type="PANTHER" id="PTHR43668:SF5">
    <property type="entry name" value="AMIDOHYDROLASE 3 DOMAIN-CONTAINING PROTEIN"/>
    <property type="match status" value="1"/>
</dbReference>
<dbReference type="SUPFAM" id="SSF51338">
    <property type="entry name" value="Composite domain of metallo-dependent hydrolases"/>
    <property type="match status" value="2"/>
</dbReference>
<comment type="caution">
    <text evidence="3">The sequence shown here is derived from an EMBL/GenBank/DDBJ whole genome shotgun (WGS) entry which is preliminary data.</text>
</comment>
<dbReference type="GO" id="GO:0005737">
    <property type="term" value="C:cytoplasm"/>
    <property type="evidence" value="ECO:0007669"/>
    <property type="project" value="TreeGrafter"/>
</dbReference>
<keyword evidence="1" id="KW-1133">Transmembrane helix</keyword>
<name>A0AAD2JXQ0_9AGAR</name>
<evidence type="ECO:0000259" key="2">
    <source>
        <dbReference type="Pfam" id="PF01979"/>
    </source>
</evidence>
<evidence type="ECO:0000256" key="1">
    <source>
        <dbReference type="SAM" id="Phobius"/>
    </source>
</evidence>
<feature type="domain" description="Amidohydrolase-related" evidence="2">
    <location>
        <begin position="447"/>
        <end position="543"/>
    </location>
</feature>
<dbReference type="AlphaFoldDB" id="A0AAD2JXQ0"/>
<dbReference type="Pfam" id="PF01979">
    <property type="entry name" value="Amidohydro_1"/>
    <property type="match status" value="1"/>
</dbReference>
<organism evidence="3 4">
    <name type="scientific">Mycena citricolor</name>
    <dbReference type="NCBI Taxonomy" id="2018698"/>
    <lineage>
        <taxon>Eukaryota</taxon>
        <taxon>Fungi</taxon>
        <taxon>Dikarya</taxon>
        <taxon>Basidiomycota</taxon>
        <taxon>Agaricomycotina</taxon>
        <taxon>Agaricomycetes</taxon>
        <taxon>Agaricomycetidae</taxon>
        <taxon>Agaricales</taxon>
        <taxon>Marasmiineae</taxon>
        <taxon>Mycenaceae</taxon>
        <taxon>Mycena</taxon>
    </lineage>
</organism>
<dbReference type="GO" id="GO:0006145">
    <property type="term" value="P:purine nucleobase catabolic process"/>
    <property type="evidence" value="ECO:0007669"/>
    <property type="project" value="TreeGrafter"/>
</dbReference>
<sequence length="984" mass="105183">MGDKYRLVARAAPAPATHRDSSALSPPVTSMVQDEKAPFVAATKLDLEAATFPAAVPTQKARSVSKRLVAVVAAALFAFTHLALLNLRSIPTRPHLARLPTNADTILARCRTLHAKPVPPGPEYYARRQSDRFEPGTRPVLLRNATIWTGRADGLEVVRGDMLMDGGVIVSVGDVPEALLVASEYDVLDAAGAWVTPGIVDMHAHLSIGPAPALSGAEDGNSNRGLVLPFLRAVDALNTHDESFLNSMSGGVTTSLVLPGSANGIGGQGFTIKLRPTKERSSSAMLVDSPLTLNGSAIDYEAPLRWRHMKHACGENPSNFYNGVRMDTVWAVRQIYDQARQIKNAQDGFCERALAGEWEGLGNFPEELSLEALVDILRGRFKVQTHCYEAVDIDYFVRLTQEFQFPVSAFHHAHETYLVPDLLKKAYDHAPGSAIFSSFSRYKREAYRHSTYAARILADNGLKVAMKSDHPAIVSRFLLHEAQLAHYAGLSTGLALASVTTTPAELIGLSHRVGSIKLGYDADVVVWDSHPLALGAAPTQVYVDGIPQLSKPFSVKKPASSQHAPKTPNFDQERADAIKYEGLPPLEPEVRTPESILFRNVSSLLVDGFASFAAPGDVLVKEGVIVAVSGASALDSRGARIVDLEGGSISPAMVSVGTIMGLEEMWSEDSTGDGAVFDPLMGHVPAILGEDTLIQAYDGLQFGSRNALLAYREGVATAIEAPKGYKFMYGLSTSFSLAARHKLEKGAVVQEIAALHVSVTMGNSDEASVSTQIATLRRLLLDPPKSYGLKQVVEGTIPLVVDVNSADIIASLLALKRQVEHKHGNPINLTLFGGSEAHLLAKEIAAADVGVVLAPARSFPHTWEKRRLLPGPPLSAESSAAYLHRHGVIVGLAPQGLEGMAPMTGWAAHNLRFDAGWVSLESEGAVSKEAALAMVSTNLEKLLGVSASANGSTEFAATKGGDLFSFESKVVAMISGKRGLVDLL</sequence>
<dbReference type="InterPro" id="IPR006680">
    <property type="entry name" value="Amidohydro-rel"/>
</dbReference>
<gene>
    <name evidence="3" type="ORF">MYCIT1_LOCUS10377</name>
</gene>
<evidence type="ECO:0000313" key="4">
    <source>
        <dbReference type="Proteomes" id="UP001295794"/>
    </source>
</evidence>
<dbReference type="PANTHER" id="PTHR43668">
    <property type="entry name" value="ALLANTOINASE"/>
    <property type="match status" value="1"/>
</dbReference>
<feature type="transmembrane region" description="Helical" evidence="1">
    <location>
        <begin position="68"/>
        <end position="87"/>
    </location>
</feature>